<dbReference type="Proteomes" id="UP000648482">
    <property type="component" value="Unassembled WGS sequence"/>
</dbReference>
<gene>
    <name evidence="1" type="ORF">PALI_a6001</name>
</gene>
<protein>
    <submittedName>
        <fullName evidence="1">Uncharacterized protein</fullName>
    </submittedName>
</protein>
<name>A0ABR9DUS7_9GAMM</name>
<comment type="caution">
    <text evidence="1">The sequence shown here is derived from an EMBL/GenBank/DDBJ whole genome shotgun (WGS) entry which is preliminary data.</text>
</comment>
<organism evidence="1 2">
    <name type="scientific">Pseudoalteromonas aliena SW19</name>
    <dbReference type="NCBI Taxonomy" id="1314866"/>
    <lineage>
        <taxon>Bacteria</taxon>
        <taxon>Pseudomonadati</taxon>
        <taxon>Pseudomonadota</taxon>
        <taxon>Gammaproteobacteria</taxon>
        <taxon>Alteromonadales</taxon>
        <taxon>Pseudoalteromonadaceae</taxon>
        <taxon>Pseudoalteromonas</taxon>
    </lineage>
</organism>
<reference evidence="1 2" key="1">
    <citation type="submission" date="2015-06" db="EMBL/GenBank/DDBJ databases">
        <title>Genome sequence of Pseudoalteromonas aliena.</title>
        <authorList>
            <person name="Xie B.-B."/>
            <person name="Rong J.-C."/>
            <person name="Qin Q.-L."/>
            <person name="Zhang Y.-Z."/>
        </authorList>
    </citation>
    <scope>NUCLEOTIDE SEQUENCE [LARGE SCALE GENOMIC DNA]</scope>
    <source>
        <strain evidence="1 2">SW19</strain>
    </source>
</reference>
<evidence type="ECO:0000313" key="2">
    <source>
        <dbReference type="Proteomes" id="UP000648482"/>
    </source>
</evidence>
<evidence type="ECO:0000313" key="1">
    <source>
        <dbReference type="EMBL" id="MBE0358116.1"/>
    </source>
</evidence>
<accession>A0ABR9DUS7</accession>
<dbReference type="EMBL" id="AQGU01000020">
    <property type="protein sequence ID" value="MBE0358116.1"/>
    <property type="molecule type" value="Genomic_DNA"/>
</dbReference>
<sequence length="33" mass="3720">MELTVKALHLFEIKKVSGGEEIPMCPDIEAFDE</sequence>
<proteinExistence type="predicted"/>
<keyword evidence="2" id="KW-1185">Reference proteome</keyword>